<dbReference type="SUPFAM" id="SSF52096">
    <property type="entry name" value="ClpP/crotonase"/>
    <property type="match status" value="1"/>
</dbReference>
<dbReference type="SMART" id="SM00228">
    <property type="entry name" value="PDZ"/>
    <property type="match status" value="1"/>
</dbReference>
<evidence type="ECO:0000259" key="1">
    <source>
        <dbReference type="PROSITE" id="PS50106"/>
    </source>
</evidence>
<evidence type="ECO:0000313" key="3">
    <source>
        <dbReference type="Proteomes" id="UP000290365"/>
    </source>
</evidence>
<organism evidence="2 3">
    <name type="scientific">Ktedonosporobacter rubrisoli</name>
    <dbReference type="NCBI Taxonomy" id="2509675"/>
    <lineage>
        <taxon>Bacteria</taxon>
        <taxon>Bacillati</taxon>
        <taxon>Chloroflexota</taxon>
        <taxon>Ktedonobacteria</taxon>
        <taxon>Ktedonobacterales</taxon>
        <taxon>Ktedonosporobacteraceae</taxon>
        <taxon>Ktedonosporobacter</taxon>
    </lineage>
</organism>
<dbReference type="PROSITE" id="PS50106">
    <property type="entry name" value="PDZ"/>
    <property type="match status" value="1"/>
</dbReference>
<dbReference type="GO" id="GO:0004175">
    <property type="term" value="F:endopeptidase activity"/>
    <property type="evidence" value="ECO:0007669"/>
    <property type="project" value="TreeGrafter"/>
</dbReference>
<dbReference type="SUPFAM" id="SSF50156">
    <property type="entry name" value="PDZ domain-like"/>
    <property type="match status" value="1"/>
</dbReference>
<dbReference type="PANTHER" id="PTHR32060">
    <property type="entry name" value="TAIL-SPECIFIC PROTEASE"/>
    <property type="match status" value="1"/>
</dbReference>
<dbReference type="KEGG" id="kbs:EPA93_08885"/>
<dbReference type="InterPro" id="IPR036034">
    <property type="entry name" value="PDZ_sf"/>
</dbReference>
<dbReference type="Pfam" id="PF03572">
    <property type="entry name" value="Peptidase_S41"/>
    <property type="match status" value="1"/>
</dbReference>
<dbReference type="SMART" id="SM00245">
    <property type="entry name" value="TSPc"/>
    <property type="match status" value="1"/>
</dbReference>
<dbReference type="CDD" id="cd06567">
    <property type="entry name" value="Peptidase_S41"/>
    <property type="match status" value="1"/>
</dbReference>
<name>A0A4P6JLJ2_KTERU</name>
<keyword evidence="3" id="KW-1185">Reference proteome</keyword>
<dbReference type="PANTHER" id="PTHR32060:SF30">
    <property type="entry name" value="CARBOXY-TERMINAL PROCESSING PROTEASE CTPA"/>
    <property type="match status" value="1"/>
</dbReference>
<dbReference type="Gene3D" id="3.90.226.10">
    <property type="entry name" value="2-enoyl-CoA Hydratase, Chain A, domain 1"/>
    <property type="match status" value="1"/>
</dbReference>
<proteinExistence type="predicted"/>
<dbReference type="GO" id="GO:0030288">
    <property type="term" value="C:outer membrane-bounded periplasmic space"/>
    <property type="evidence" value="ECO:0007669"/>
    <property type="project" value="TreeGrafter"/>
</dbReference>
<dbReference type="InterPro" id="IPR005151">
    <property type="entry name" value="Tail-specific_protease"/>
</dbReference>
<dbReference type="OrthoDB" id="140998at2"/>
<dbReference type="AlphaFoldDB" id="A0A4P6JLJ2"/>
<dbReference type="GO" id="GO:0006508">
    <property type="term" value="P:proteolysis"/>
    <property type="evidence" value="ECO:0007669"/>
    <property type="project" value="InterPro"/>
</dbReference>
<feature type="domain" description="PDZ" evidence="1">
    <location>
        <begin position="105"/>
        <end position="173"/>
    </location>
</feature>
<dbReference type="RefSeq" id="WP_129886712.1">
    <property type="nucleotide sequence ID" value="NZ_CP035758.1"/>
</dbReference>
<dbReference type="GO" id="GO:0007165">
    <property type="term" value="P:signal transduction"/>
    <property type="evidence" value="ECO:0007669"/>
    <property type="project" value="TreeGrafter"/>
</dbReference>
<dbReference type="EMBL" id="CP035758">
    <property type="protein sequence ID" value="QBD76117.1"/>
    <property type="molecule type" value="Genomic_DNA"/>
</dbReference>
<dbReference type="Pfam" id="PF00595">
    <property type="entry name" value="PDZ"/>
    <property type="match status" value="1"/>
</dbReference>
<evidence type="ECO:0000313" key="2">
    <source>
        <dbReference type="EMBL" id="QBD76117.1"/>
    </source>
</evidence>
<gene>
    <name evidence="2" type="ORF">EPA93_08885</name>
</gene>
<protein>
    <recommendedName>
        <fullName evidence="1">PDZ domain-containing protein</fullName>
    </recommendedName>
</protein>
<dbReference type="GO" id="GO:0008236">
    <property type="term" value="F:serine-type peptidase activity"/>
    <property type="evidence" value="ECO:0007669"/>
    <property type="project" value="InterPro"/>
</dbReference>
<sequence length="407" mass="45101">MQKKRRATSAVEFLAHLRAFLFPGRVANTRRGAARYLNNALRYMRWYAVKSDQVDWNKLYTEARKRIEHASSPAETYETIKWALSQLGDHHSLFLTPEQSQQLGQGKMLGMGLLLSNDGVVIEVLPESPAGKASIDVGDRIISLDGEPLSQENLSRVYNSPSLLVELQPRSQQESRTVSLEASPFYSNRLPTARILHEHIGLLELPSFLGNDGEIYAQTAQRALQELDKNYTLTGWIIDLRRNTGGDMWPMLAGVGPILGEGKVGSFVHAGGSRVPWLYQRGQARAGRWVAARVTNPYQLKQAMPPVAVLTSENTISSGEALAVAFRGRPRTRSFGEPTAGLPTANQGFKLPDGAMLQLTTALDVDRNGVSYDGSLVPDQEVPLDWSQLETDQDLVVLEALKWLQQQ</sequence>
<dbReference type="InterPro" id="IPR001478">
    <property type="entry name" value="PDZ"/>
</dbReference>
<dbReference type="InterPro" id="IPR029045">
    <property type="entry name" value="ClpP/crotonase-like_dom_sf"/>
</dbReference>
<dbReference type="Gene3D" id="2.30.42.10">
    <property type="match status" value="1"/>
</dbReference>
<reference evidence="2 3" key="1">
    <citation type="submission" date="2019-01" db="EMBL/GenBank/DDBJ databases">
        <title>Ktedonosporobacter rubrisoli SCAWS-G2.</title>
        <authorList>
            <person name="Huang Y."/>
            <person name="Yan B."/>
        </authorList>
    </citation>
    <scope>NUCLEOTIDE SEQUENCE [LARGE SCALE GENOMIC DNA]</scope>
    <source>
        <strain evidence="2 3">SCAWS-G2</strain>
    </source>
</reference>
<dbReference type="Gene3D" id="3.30.750.44">
    <property type="match status" value="1"/>
</dbReference>
<dbReference type="Proteomes" id="UP000290365">
    <property type="component" value="Chromosome"/>
</dbReference>
<accession>A0A4P6JLJ2</accession>